<dbReference type="Pfam" id="PF14831">
    <property type="entry name" value="DUF4484"/>
    <property type="match status" value="1"/>
</dbReference>
<dbReference type="PANTHER" id="PTHR28153:SF1">
    <property type="entry name" value="DUF4484 DOMAIN-CONTAINING PROTEIN"/>
    <property type="match status" value="1"/>
</dbReference>
<dbReference type="Pfam" id="PF09804">
    <property type="entry name" value="DENND11"/>
    <property type="match status" value="1"/>
</dbReference>
<dbReference type="AlphaFoldDB" id="U4L6G6"/>
<dbReference type="STRING" id="1076935.U4L6G6"/>
<evidence type="ECO:0000256" key="1">
    <source>
        <dbReference type="SAM" id="MobiDB-lite"/>
    </source>
</evidence>
<dbReference type="InterPro" id="IPR018626">
    <property type="entry name" value="LCHN/Anr2"/>
</dbReference>
<evidence type="ECO:0000313" key="3">
    <source>
        <dbReference type="EMBL" id="CCX08021.1"/>
    </source>
</evidence>
<sequence length="612" mass="68018">MGPRKASLHLDLGAVAGAHEELPPVAALFLIHFDTKKGYNIAWSRTADGVDLDGVEFKSLPSGLHNLKEDLVYFVHGPYAGTSAFLNVVAGAEERGALMVSAGVLVPLSYGRLGRCWRHADGLKKLAQQYTEDPTSYQPFEDYYTQHHSHGDSPVDEDSHLPPPFSDRLRSRSVSETRTYVVPGQKLSQHHPALSLSDFMETFGPLAFPIYRAALARKRILLVSHAPVETTCNYVYDISILSNIPLSVSDQLPSEPTRLKPLFNIGVHDIPLLEAEAKARLNSATIPASEDSFDDSRGAWVACTTDEILCMKKSLWDMIIRLPAPHSKQAKEKVWPQAEDNGGLPIKATQRDLRRYRALTKSLKNRYRRKTSLFLDDEDDAEGQAIIRAPGEIDTEAEEPNNIEDVCEKLTWREIAVASFMWWASAGDSQRNDAEQDDGRLLLGMEFMPSSAQGERWRDSTSPEGGSDGEEMGKRGTSSSTPSPTATRRRRRPSVVQRRSTNLRQEGVGSEEMDLIAYFHRMTHRVLAVLAENVAAVEQQGDSGDLGVEEDEEQLLDGEQAVQVSLEDVEGMGLDRYSDKDAEMIKELVGRWWGREVVVERGRISCCGVECG</sequence>
<dbReference type="GO" id="GO:0005811">
    <property type="term" value="C:lipid droplet"/>
    <property type="evidence" value="ECO:0007669"/>
    <property type="project" value="TreeGrafter"/>
</dbReference>
<dbReference type="eggNOG" id="KOG4704">
    <property type="taxonomic scope" value="Eukaryota"/>
</dbReference>
<dbReference type="OMA" id="GYTIVWK"/>
<feature type="region of interest" description="Disordered" evidence="1">
    <location>
        <begin position="451"/>
        <end position="506"/>
    </location>
</feature>
<evidence type="ECO:0000313" key="4">
    <source>
        <dbReference type="Proteomes" id="UP000018144"/>
    </source>
</evidence>
<proteinExistence type="predicted"/>
<protein>
    <submittedName>
        <fullName evidence="3">Similar to Protein LCHN acc. no. Q4FZX0</fullName>
    </submittedName>
</protein>
<feature type="domain" description="DUF4484" evidence="2">
    <location>
        <begin position="408"/>
        <end position="610"/>
    </location>
</feature>
<dbReference type="PANTHER" id="PTHR28153">
    <property type="entry name" value="PROTEIN, PUTATIVE-RELATED"/>
    <property type="match status" value="1"/>
</dbReference>
<dbReference type="EMBL" id="HF935386">
    <property type="protein sequence ID" value="CCX08021.1"/>
    <property type="molecule type" value="Genomic_DNA"/>
</dbReference>
<feature type="compositionally biased region" description="Low complexity" evidence="1">
    <location>
        <begin position="475"/>
        <end position="486"/>
    </location>
</feature>
<keyword evidence="4" id="KW-1185">Reference proteome</keyword>
<dbReference type="InterPro" id="IPR053056">
    <property type="entry name" value="Lipid_Metab_Assoc_Protein"/>
</dbReference>
<evidence type="ECO:0000259" key="2">
    <source>
        <dbReference type="Pfam" id="PF14831"/>
    </source>
</evidence>
<accession>U4L6G6</accession>
<gene>
    <name evidence="3" type="ORF">PCON_07610</name>
</gene>
<feature type="region of interest" description="Disordered" evidence="1">
    <location>
        <begin position="141"/>
        <end position="172"/>
    </location>
</feature>
<reference evidence="3 4" key="1">
    <citation type="journal article" date="2013" name="PLoS Genet.">
        <title>The genome and development-dependent transcriptomes of Pyronema confluens: a window into fungal evolution.</title>
        <authorList>
            <person name="Traeger S."/>
            <person name="Altegoer F."/>
            <person name="Freitag M."/>
            <person name="Gabaldon T."/>
            <person name="Kempken F."/>
            <person name="Kumar A."/>
            <person name="Marcet-Houben M."/>
            <person name="Poggeler S."/>
            <person name="Stajich J.E."/>
            <person name="Nowrousian M."/>
        </authorList>
    </citation>
    <scope>NUCLEOTIDE SEQUENCE [LARGE SCALE GENOMIC DNA]</scope>
    <source>
        <strain evidence="4">CBS 100304</strain>
        <tissue evidence="3">Vegetative mycelium</tissue>
    </source>
</reference>
<feature type="compositionally biased region" description="Basic and acidic residues" evidence="1">
    <location>
        <begin position="149"/>
        <end position="160"/>
    </location>
</feature>
<organism evidence="3 4">
    <name type="scientific">Pyronema omphalodes (strain CBS 100304)</name>
    <name type="common">Pyronema confluens</name>
    <dbReference type="NCBI Taxonomy" id="1076935"/>
    <lineage>
        <taxon>Eukaryota</taxon>
        <taxon>Fungi</taxon>
        <taxon>Dikarya</taxon>
        <taxon>Ascomycota</taxon>
        <taxon>Pezizomycotina</taxon>
        <taxon>Pezizomycetes</taxon>
        <taxon>Pezizales</taxon>
        <taxon>Pyronemataceae</taxon>
        <taxon>Pyronema</taxon>
    </lineage>
</organism>
<dbReference type="OrthoDB" id="2152680at2759"/>
<dbReference type="Proteomes" id="UP000018144">
    <property type="component" value="Unassembled WGS sequence"/>
</dbReference>
<name>U4L6G6_PYROM</name>
<dbReference type="InterPro" id="IPR028115">
    <property type="entry name" value="DUF4484"/>
</dbReference>